<keyword evidence="2" id="KW-1185">Reference proteome</keyword>
<dbReference type="Proteomes" id="UP000789375">
    <property type="component" value="Unassembled WGS sequence"/>
</dbReference>
<dbReference type="EMBL" id="CAJVPP010003951">
    <property type="protein sequence ID" value="CAG8640852.1"/>
    <property type="molecule type" value="Genomic_DNA"/>
</dbReference>
<comment type="caution">
    <text evidence="1">The sequence shown here is derived from an EMBL/GenBank/DDBJ whole genome shotgun (WGS) entry which is preliminary data.</text>
</comment>
<accession>A0A9N9DHS8</accession>
<evidence type="ECO:0000313" key="2">
    <source>
        <dbReference type="Proteomes" id="UP000789375"/>
    </source>
</evidence>
<proteinExistence type="predicted"/>
<evidence type="ECO:0000313" key="1">
    <source>
        <dbReference type="EMBL" id="CAG8640852.1"/>
    </source>
</evidence>
<dbReference type="AlphaFoldDB" id="A0A9N9DHS8"/>
<organism evidence="1 2">
    <name type="scientific">Funneliformis mosseae</name>
    <name type="common">Endomycorrhizal fungus</name>
    <name type="synonym">Glomus mosseae</name>
    <dbReference type="NCBI Taxonomy" id="27381"/>
    <lineage>
        <taxon>Eukaryota</taxon>
        <taxon>Fungi</taxon>
        <taxon>Fungi incertae sedis</taxon>
        <taxon>Mucoromycota</taxon>
        <taxon>Glomeromycotina</taxon>
        <taxon>Glomeromycetes</taxon>
        <taxon>Glomerales</taxon>
        <taxon>Glomeraceae</taxon>
        <taxon>Funneliformis</taxon>
    </lineage>
</organism>
<sequence length="59" mass="7330">MNRKKRIKLFMMIIDTTGITFFVKLKPIEIQRQSKLLYYPLEFQLEIWGLFRIWSDDIY</sequence>
<protein>
    <submittedName>
        <fullName evidence="1">7204_t:CDS:1</fullName>
    </submittedName>
</protein>
<gene>
    <name evidence="1" type="ORF">FMOSSE_LOCUS10979</name>
</gene>
<name>A0A9N9DHS8_FUNMO</name>
<reference evidence="1" key="1">
    <citation type="submission" date="2021-06" db="EMBL/GenBank/DDBJ databases">
        <authorList>
            <person name="Kallberg Y."/>
            <person name="Tangrot J."/>
            <person name="Rosling A."/>
        </authorList>
    </citation>
    <scope>NUCLEOTIDE SEQUENCE</scope>
    <source>
        <strain evidence="1">87-6 pot B 2015</strain>
    </source>
</reference>